<evidence type="ECO:0000313" key="2">
    <source>
        <dbReference type="EMBL" id="KAJ7358198.1"/>
    </source>
</evidence>
<evidence type="ECO:0000256" key="1">
    <source>
        <dbReference type="SAM" id="MobiDB-lite"/>
    </source>
</evidence>
<dbReference type="EMBL" id="JARIHO010000007">
    <property type="protein sequence ID" value="KAJ7358198.1"/>
    <property type="molecule type" value="Genomic_DNA"/>
</dbReference>
<dbReference type="AlphaFoldDB" id="A0AAD7AGK4"/>
<sequence length="132" mass="14453">MSLGRESGHQAAPQLQHLSHASPMATRRTVSKRQQAIQELQSQQQQLRHAYFERPATDLLNDLDSDSGGSAVSGVSAVSRMSGILTDGADRQDSGSELDASLSDLEDDFYAARDRQIHNLIADIEHNRIIGQ</sequence>
<reference evidence="2" key="1">
    <citation type="submission" date="2023-03" db="EMBL/GenBank/DDBJ databases">
        <title>Massive genome expansion in bonnet fungi (Mycena s.s.) driven by repeated elements and novel gene families across ecological guilds.</title>
        <authorList>
            <consortium name="Lawrence Berkeley National Laboratory"/>
            <person name="Harder C.B."/>
            <person name="Miyauchi S."/>
            <person name="Viragh M."/>
            <person name="Kuo A."/>
            <person name="Thoen E."/>
            <person name="Andreopoulos B."/>
            <person name="Lu D."/>
            <person name="Skrede I."/>
            <person name="Drula E."/>
            <person name="Henrissat B."/>
            <person name="Morin E."/>
            <person name="Kohler A."/>
            <person name="Barry K."/>
            <person name="LaButti K."/>
            <person name="Morin E."/>
            <person name="Salamov A."/>
            <person name="Lipzen A."/>
            <person name="Mereny Z."/>
            <person name="Hegedus B."/>
            <person name="Baldrian P."/>
            <person name="Stursova M."/>
            <person name="Weitz H."/>
            <person name="Taylor A."/>
            <person name="Grigoriev I.V."/>
            <person name="Nagy L.G."/>
            <person name="Martin F."/>
            <person name="Kauserud H."/>
        </authorList>
    </citation>
    <scope>NUCLEOTIDE SEQUENCE</scope>
    <source>
        <strain evidence="2">CBHHK002</strain>
    </source>
</reference>
<accession>A0AAD7AGK4</accession>
<comment type="caution">
    <text evidence="2">The sequence shown here is derived from an EMBL/GenBank/DDBJ whole genome shotgun (WGS) entry which is preliminary data.</text>
</comment>
<name>A0AAD7AGK4_9AGAR</name>
<organism evidence="2 3">
    <name type="scientific">Mycena albidolilacea</name>
    <dbReference type="NCBI Taxonomy" id="1033008"/>
    <lineage>
        <taxon>Eukaryota</taxon>
        <taxon>Fungi</taxon>
        <taxon>Dikarya</taxon>
        <taxon>Basidiomycota</taxon>
        <taxon>Agaricomycotina</taxon>
        <taxon>Agaricomycetes</taxon>
        <taxon>Agaricomycetidae</taxon>
        <taxon>Agaricales</taxon>
        <taxon>Marasmiineae</taxon>
        <taxon>Mycenaceae</taxon>
        <taxon>Mycena</taxon>
    </lineage>
</organism>
<protein>
    <submittedName>
        <fullName evidence="2">Uncharacterized protein</fullName>
    </submittedName>
</protein>
<keyword evidence="3" id="KW-1185">Reference proteome</keyword>
<feature type="compositionally biased region" description="Low complexity" evidence="1">
    <location>
        <begin position="34"/>
        <end position="46"/>
    </location>
</feature>
<gene>
    <name evidence="2" type="ORF">DFH08DRAFT_953385</name>
</gene>
<evidence type="ECO:0000313" key="3">
    <source>
        <dbReference type="Proteomes" id="UP001218218"/>
    </source>
</evidence>
<feature type="region of interest" description="Disordered" evidence="1">
    <location>
        <begin position="1"/>
        <end position="53"/>
    </location>
</feature>
<proteinExistence type="predicted"/>
<dbReference type="Proteomes" id="UP001218218">
    <property type="component" value="Unassembled WGS sequence"/>
</dbReference>